<proteinExistence type="predicted"/>
<reference evidence="1" key="1">
    <citation type="journal article" date="2014" name="Int. J. Syst. Evol. Microbiol.">
        <title>Complete genome sequence of Corynebacterium casei LMG S-19264T (=DSM 44701T), isolated from a smear-ripened cheese.</title>
        <authorList>
            <consortium name="US DOE Joint Genome Institute (JGI-PGF)"/>
            <person name="Walter F."/>
            <person name="Albersmeier A."/>
            <person name="Kalinowski J."/>
            <person name="Ruckert C."/>
        </authorList>
    </citation>
    <scope>NUCLEOTIDE SEQUENCE</scope>
    <source>
        <strain evidence="1">JCM 13064</strain>
    </source>
</reference>
<accession>A0A917R9K3</accession>
<dbReference type="EMBL" id="BMNT01000023">
    <property type="protein sequence ID" value="GGK96176.1"/>
    <property type="molecule type" value="Genomic_DNA"/>
</dbReference>
<gene>
    <name evidence="1" type="ORF">GCM10007964_43060</name>
</gene>
<name>A0A917R9K3_9ACTN</name>
<organism evidence="1 2">
    <name type="scientific">Sphaerisporangium melleum</name>
    <dbReference type="NCBI Taxonomy" id="321316"/>
    <lineage>
        <taxon>Bacteria</taxon>
        <taxon>Bacillati</taxon>
        <taxon>Actinomycetota</taxon>
        <taxon>Actinomycetes</taxon>
        <taxon>Streptosporangiales</taxon>
        <taxon>Streptosporangiaceae</taxon>
        <taxon>Sphaerisporangium</taxon>
    </lineage>
</organism>
<keyword evidence="2" id="KW-1185">Reference proteome</keyword>
<protein>
    <submittedName>
        <fullName evidence="1">Uncharacterized protein</fullName>
    </submittedName>
</protein>
<dbReference type="RefSeq" id="WP_268241572.1">
    <property type="nucleotide sequence ID" value="NZ_BMNT01000023.1"/>
</dbReference>
<evidence type="ECO:0000313" key="1">
    <source>
        <dbReference type="EMBL" id="GGK96176.1"/>
    </source>
</evidence>
<sequence length="43" mass="4484">MRERNGGLLGPTGPRRRCADIGPEHVCRWAVIAVGTVAGAVLA</sequence>
<dbReference type="AlphaFoldDB" id="A0A917R9K3"/>
<dbReference type="Proteomes" id="UP000645217">
    <property type="component" value="Unassembled WGS sequence"/>
</dbReference>
<comment type="caution">
    <text evidence="1">The sequence shown here is derived from an EMBL/GenBank/DDBJ whole genome shotgun (WGS) entry which is preliminary data.</text>
</comment>
<evidence type="ECO:0000313" key="2">
    <source>
        <dbReference type="Proteomes" id="UP000645217"/>
    </source>
</evidence>
<reference evidence="1" key="2">
    <citation type="submission" date="2020-09" db="EMBL/GenBank/DDBJ databases">
        <authorList>
            <person name="Sun Q."/>
            <person name="Ohkuma M."/>
        </authorList>
    </citation>
    <scope>NUCLEOTIDE SEQUENCE</scope>
    <source>
        <strain evidence="1">JCM 13064</strain>
    </source>
</reference>